<gene>
    <name evidence="2" type="ORF">B843_07820</name>
</gene>
<keyword evidence="1" id="KW-0732">Signal</keyword>
<dbReference type="HOGENOM" id="CLU_100939_0_0_11"/>
<name>W5Y208_9CORY</name>
<dbReference type="PANTHER" id="PTHR36302:SF1">
    <property type="entry name" value="COPPER CHAPERONE PCU(A)C"/>
    <property type="match status" value="1"/>
</dbReference>
<dbReference type="Gene3D" id="2.60.40.1890">
    <property type="entry name" value="PCu(A)C copper chaperone"/>
    <property type="match status" value="1"/>
</dbReference>
<dbReference type="InterPro" id="IPR058248">
    <property type="entry name" value="Lxx211020-like"/>
</dbReference>
<evidence type="ECO:0000313" key="3">
    <source>
        <dbReference type="Proteomes" id="UP000019222"/>
    </source>
</evidence>
<feature type="signal peptide" evidence="1">
    <location>
        <begin position="1"/>
        <end position="27"/>
    </location>
</feature>
<feature type="chain" id="PRO_5039110255" evidence="1">
    <location>
        <begin position="28"/>
        <end position="206"/>
    </location>
</feature>
<dbReference type="AlphaFoldDB" id="W5Y208"/>
<proteinExistence type="predicted"/>
<dbReference type="Pfam" id="PF04314">
    <property type="entry name" value="PCuAC"/>
    <property type="match status" value="1"/>
</dbReference>
<evidence type="ECO:0000313" key="2">
    <source>
        <dbReference type="EMBL" id="AHI22949.1"/>
    </source>
</evidence>
<dbReference type="PANTHER" id="PTHR36302">
    <property type="entry name" value="BLR7088 PROTEIN"/>
    <property type="match status" value="1"/>
</dbReference>
<dbReference type="InterPro" id="IPR007410">
    <property type="entry name" value="LpqE-like"/>
</dbReference>
<dbReference type="eggNOG" id="COG2847">
    <property type="taxonomic scope" value="Bacteria"/>
</dbReference>
<dbReference type="EMBL" id="CP004353">
    <property type="protein sequence ID" value="AHI22949.1"/>
    <property type="molecule type" value="Genomic_DNA"/>
</dbReference>
<evidence type="ECO:0000256" key="1">
    <source>
        <dbReference type="SAM" id="SignalP"/>
    </source>
</evidence>
<dbReference type="PATRIC" id="fig|1224164.3.peg.1571"/>
<dbReference type="STRING" id="1224164.B843_07820"/>
<dbReference type="RefSeq" id="WP_025252967.1">
    <property type="nucleotide sequence ID" value="NZ_CP004353.1"/>
</dbReference>
<dbReference type="KEGG" id="cvt:B843_07820"/>
<sequence>MFTSRRTKYALATVAAASLMLAGCSNSQNDSTSTSESATSAAMTSAAASSAMATEQGVTFTDGYVKAMPEGKTMTGIFGVITNNTDKDINVVSFTSSVQAEKTELHETVDGKMQEKQGGFVIPAGESLTLQPGHEHMMLMGVSTPILAGDTVDVTINLADGQSIEAKALPVRDLAAGNENYGGSGMTEMSGMASMTEMSGMTEMNH</sequence>
<dbReference type="SUPFAM" id="SSF110087">
    <property type="entry name" value="DR1885-like metal-binding protein"/>
    <property type="match status" value="1"/>
</dbReference>
<dbReference type="PROSITE" id="PS51257">
    <property type="entry name" value="PROKAR_LIPOPROTEIN"/>
    <property type="match status" value="1"/>
</dbReference>
<reference evidence="2 3" key="1">
    <citation type="submission" date="2013-02" db="EMBL/GenBank/DDBJ databases">
        <title>The complete genome sequence of Corynebacterium vitaeruminis DSM 20294.</title>
        <authorList>
            <person name="Ruckert C."/>
            <person name="Albersmeier A."/>
            <person name="Kalinowski J."/>
        </authorList>
    </citation>
    <scope>NUCLEOTIDE SEQUENCE [LARGE SCALE GENOMIC DNA]</scope>
    <source>
        <strain evidence="3">ATCC 10234</strain>
    </source>
</reference>
<organism evidence="2 3">
    <name type="scientific">Corynebacterium vitaeruminis DSM 20294</name>
    <dbReference type="NCBI Taxonomy" id="1224164"/>
    <lineage>
        <taxon>Bacteria</taxon>
        <taxon>Bacillati</taxon>
        <taxon>Actinomycetota</taxon>
        <taxon>Actinomycetes</taxon>
        <taxon>Mycobacteriales</taxon>
        <taxon>Corynebacteriaceae</taxon>
        <taxon>Corynebacterium</taxon>
    </lineage>
</organism>
<dbReference type="InterPro" id="IPR036182">
    <property type="entry name" value="PCuAC_sf"/>
</dbReference>
<keyword evidence="3" id="KW-1185">Reference proteome</keyword>
<dbReference type="Proteomes" id="UP000019222">
    <property type="component" value="Chromosome"/>
</dbReference>
<accession>W5Y208</accession>
<protein>
    <submittedName>
        <fullName evidence="2">Putative secreted protein</fullName>
    </submittedName>
</protein>